<dbReference type="EMBL" id="WMEY01000005">
    <property type="protein sequence ID" value="MYL64865.1"/>
    <property type="molecule type" value="Genomic_DNA"/>
</dbReference>
<evidence type="ECO:0000313" key="3">
    <source>
        <dbReference type="Proteomes" id="UP000447833"/>
    </source>
</evidence>
<keyword evidence="1" id="KW-1133">Transmembrane helix</keyword>
<gene>
    <name evidence="2" type="ORF">GLW07_16015</name>
</gene>
<evidence type="ECO:0008006" key="4">
    <source>
        <dbReference type="Google" id="ProtNLM"/>
    </source>
</evidence>
<evidence type="ECO:0000313" key="2">
    <source>
        <dbReference type="EMBL" id="MYL64865.1"/>
    </source>
</evidence>
<feature type="transmembrane region" description="Helical" evidence="1">
    <location>
        <begin position="30"/>
        <end position="53"/>
    </location>
</feature>
<reference evidence="2 3" key="1">
    <citation type="submission" date="2019-11" db="EMBL/GenBank/DDBJ databases">
        <title>Genome sequences of 17 halophilic strains isolated from different environments.</title>
        <authorList>
            <person name="Furrow R.E."/>
        </authorList>
    </citation>
    <scope>NUCLEOTIDE SEQUENCE [LARGE SCALE GENOMIC DNA]</scope>
    <source>
        <strain evidence="2 3">22506_14_FS</strain>
    </source>
</reference>
<protein>
    <recommendedName>
        <fullName evidence="4">Histidine kinase</fullName>
    </recommendedName>
</protein>
<proteinExistence type="predicted"/>
<keyword evidence="1" id="KW-0472">Membrane</keyword>
<dbReference type="RefSeq" id="WP_160920270.1">
    <property type="nucleotide sequence ID" value="NZ_WMEY01000005.1"/>
</dbReference>
<name>A0A845F2F5_9BACL</name>
<sequence>MKKSVLFILTLSLVIIAILLIFLFEDDRAVRPGMIMSLGALAVVFQRVVLLLVRRKREKYKRR</sequence>
<keyword evidence="1" id="KW-0812">Transmembrane</keyword>
<accession>A0A845F2F5</accession>
<evidence type="ECO:0000256" key="1">
    <source>
        <dbReference type="SAM" id="Phobius"/>
    </source>
</evidence>
<comment type="caution">
    <text evidence="2">The sequence shown here is derived from an EMBL/GenBank/DDBJ whole genome shotgun (WGS) entry which is preliminary data.</text>
</comment>
<dbReference type="AlphaFoldDB" id="A0A845F2F5"/>
<organism evidence="2 3">
    <name type="scientific">Guptibacillus hwajinpoensis</name>
    <dbReference type="NCBI Taxonomy" id="208199"/>
    <lineage>
        <taxon>Bacteria</taxon>
        <taxon>Bacillati</taxon>
        <taxon>Bacillota</taxon>
        <taxon>Bacilli</taxon>
        <taxon>Bacillales</taxon>
        <taxon>Guptibacillaceae</taxon>
        <taxon>Guptibacillus</taxon>
    </lineage>
</organism>
<dbReference type="Proteomes" id="UP000447833">
    <property type="component" value="Unassembled WGS sequence"/>
</dbReference>
<feature type="transmembrane region" description="Helical" evidence="1">
    <location>
        <begin position="5"/>
        <end position="24"/>
    </location>
</feature>